<dbReference type="EMBL" id="CAJJDP010000109">
    <property type="protein sequence ID" value="CAD8195535.1"/>
    <property type="molecule type" value="Genomic_DNA"/>
</dbReference>
<dbReference type="AlphaFoldDB" id="A0A8S1X4G5"/>
<feature type="compositionally biased region" description="Basic and acidic residues" evidence="1">
    <location>
        <begin position="117"/>
        <end position="141"/>
    </location>
</feature>
<protein>
    <submittedName>
        <fullName evidence="2">Uncharacterized protein</fullName>
    </submittedName>
</protein>
<evidence type="ECO:0000313" key="2">
    <source>
        <dbReference type="EMBL" id="CAD8195535.1"/>
    </source>
</evidence>
<name>A0A8S1X4G5_PAROT</name>
<dbReference type="Proteomes" id="UP000683925">
    <property type="component" value="Unassembled WGS sequence"/>
</dbReference>
<sequence length="155" mass="18463">MQELEELLKKPEIYENLSLFKEFLKGVKKLCDQFEEKIKMIPKQEIQEEMQISKKIEKKIQKRKRKRHQQSQSDSPIKAYKQQGQFMKDGDQLDKQNNIDGSMVEIQDINQQMELKKISKKEGQKVNQEVKREEEDLKGIQEEDSFGGNIVQEYQ</sequence>
<feature type="region of interest" description="Disordered" evidence="1">
    <location>
        <begin position="117"/>
        <end position="155"/>
    </location>
</feature>
<reference evidence="2" key="1">
    <citation type="submission" date="2021-01" db="EMBL/GenBank/DDBJ databases">
        <authorList>
            <consortium name="Genoscope - CEA"/>
            <person name="William W."/>
        </authorList>
    </citation>
    <scope>NUCLEOTIDE SEQUENCE</scope>
</reference>
<gene>
    <name evidence="2" type="ORF">POCTA_138.1.T1090110</name>
</gene>
<keyword evidence="3" id="KW-1185">Reference proteome</keyword>
<comment type="caution">
    <text evidence="2">The sequence shown here is derived from an EMBL/GenBank/DDBJ whole genome shotgun (WGS) entry which is preliminary data.</text>
</comment>
<feature type="compositionally biased region" description="Basic residues" evidence="1">
    <location>
        <begin position="60"/>
        <end position="69"/>
    </location>
</feature>
<organism evidence="2 3">
    <name type="scientific">Paramecium octaurelia</name>
    <dbReference type="NCBI Taxonomy" id="43137"/>
    <lineage>
        <taxon>Eukaryota</taxon>
        <taxon>Sar</taxon>
        <taxon>Alveolata</taxon>
        <taxon>Ciliophora</taxon>
        <taxon>Intramacronucleata</taxon>
        <taxon>Oligohymenophorea</taxon>
        <taxon>Peniculida</taxon>
        <taxon>Parameciidae</taxon>
        <taxon>Paramecium</taxon>
    </lineage>
</organism>
<dbReference type="OMA" id="KAYKQQG"/>
<accession>A0A8S1X4G5</accession>
<feature type="region of interest" description="Disordered" evidence="1">
    <location>
        <begin position="58"/>
        <end position="102"/>
    </location>
</feature>
<evidence type="ECO:0000256" key="1">
    <source>
        <dbReference type="SAM" id="MobiDB-lite"/>
    </source>
</evidence>
<proteinExistence type="predicted"/>
<evidence type="ECO:0000313" key="3">
    <source>
        <dbReference type="Proteomes" id="UP000683925"/>
    </source>
</evidence>
<dbReference type="OrthoDB" id="310833at2759"/>